<dbReference type="InterPro" id="IPR041679">
    <property type="entry name" value="DNA2/NAM7-like_C"/>
</dbReference>
<keyword evidence="5 8" id="KW-0863">Zinc-finger</keyword>
<evidence type="ECO:0000256" key="1">
    <source>
        <dbReference type="ARBA" id="ARBA00004496"/>
    </source>
</evidence>
<reference evidence="13" key="1">
    <citation type="submission" date="2016-04" db="EMBL/GenBank/DDBJ databases">
        <authorList>
            <person name="Guldener U."/>
            <person name="Guldener U."/>
        </authorList>
    </citation>
    <scope>NUCLEOTIDE SEQUENCE [LARGE SCALE GENOMIC DNA]</scope>
    <source>
        <strain evidence="13">UB2112</strain>
    </source>
</reference>
<feature type="zinc finger region" description="C3H1-type" evidence="8">
    <location>
        <begin position="2"/>
        <end position="29"/>
    </location>
</feature>
<keyword evidence="4" id="KW-0677">Repeat</keyword>
<keyword evidence="12" id="KW-0347">Helicase</keyword>
<evidence type="ECO:0000256" key="3">
    <source>
        <dbReference type="ARBA" id="ARBA00022723"/>
    </source>
</evidence>
<evidence type="ECO:0000256" key="9">
    <source>
        <dbReference type="SAM" id="MobiDB-lite"/>
    </source>
</evidence>
<keyword evidence="2" id="KW-0963">Cytoplasm</keyword>
<evidence type="ECO:0000259" key="11">
    <source>
        <dbReference type="PROSITE" id="PS51981"/>
    </source>
</evidence>
<dbReference type="GO" id="GO:0031380">
    <property type="term" value="C:nuclear RNA-directed RNA polymerase complex"/>
    <property type="evidence" value="ECO:0007669"/>
    <property type="project" value="TreeGrafter"/>
</dbReference>
<feature type="domain" description="C3H1-type" evidence="10">
    <location>
        <begin position="38"/>
        <end position="65"/>
    </location>
</feature>
<dbReference type="InterPro" id="IPR046439">
    <property type="entry name" value="ZF_RZ_dom"/>
</dbReference>
<dbReference type="OrthoDB" id="2423195at2759"/>
<keyword evidence="6 8" id="KW-0862">Zinc</keyword>
<proteinExistence type="predicted"/>
<evidence type="ECO:0000313" key="13">
    <source>
        <dbReference type="Proteomes" id="UP000179920"/>
    </source>
</evidence>
<evidence type="ECO:0000256" key="8">
    <source>
        <dbReference type="PROSITE-ProRule" id="PRU00723"/>
    </source>
</evidence>
<evidence type="ECO:0000313" key="12">
    <source>
        <dbReference type="EMBL" id="SAM86439.1"/>
    </source>
</evidence>
<dbReference type="SMART" id="SM00438">
    <property type="entry name" value="ZnF_NFX"/>
    <property type="match status" value="3"/>
</dbReference>
<dbReference type="InterPro" id="IPR036855">
    <property type="entry name" value="Znf_CCCH_sf"/>
</dbReference>
<dbReference type="InterPro" id="IPR000571">
    <property type="entry name" value="Znf_CCCH"/>
</dbReference>
<comment type="subcellular location">
    <subcellularLocation>
        <location evidence="1">Cytoplasm</location>
    </subcellularLocation>
</comment>
<dbReference type="SUPFAM" id="SSF90229">
    <property type="entry name" value="CCCH zinc finger"/>
    <property type="match status" value="1"/>
</dbReference>
<dbReference type="CDD" id="cd18808">
    <property type="entry name" value="SF1_C_Upf1"/>
    <property type="match status" value="1"/>
</dbReference>
<dbReference type="Proteomes" id="UP000179920">
    <property type="component" value="Chromosome XXIII"/>
</dbReference>
<feature type="zinc finger region" description="C3H1-type" evidence="8">
    <location>
        <begin position="38"/>
        <end position="65"/>
    </location>
</feature>
<dbReference type="PROSITE" id="PS50103">
    <property type="entry name" value="ZF_C3H1"/>
    <property type="match status" value="2"/>
</dbReference>
<dbReference type="GO" id="GO:0031048">
    <property type="term" value="P:regulatory ncRNA-mediated heterochromatin formation"/>
    <property type="evidence" value="ECO:0007669"/>
    <property type="project" value="TreeGrafter"/>
</dbReference>
<evidence type="ECO:0000259" key="10">
    <source>
        <dbReference type="PROSITE" id="PS50103"/>
    </source>
</evidence>
<organism evidence="12 13">
    <name type="scientific">Ustilago bromivora</name>
    <dbReference type="NCBI Taxonomy" id="307758"/>
    <lineage>
        <taxon>Eukaryota</taxon>
        <taxon>Fungi</taxon>
        <taxon>Dikarya</taxon>
        <taxon>Basidiomycota</taxon>
        <taxon>Ustilaginomycotina</taxon>
        <taxon>Ustilaginomycetes</taxon>
        <taxon>Ustilaginales</taxon>
        <taxon>Ustilaginaceae</taxon>
        <taxon>Ustilago</taxon>
    </lineage>
</organism>
<dbReference type="PANTHER" id="PTHR10887">
    <property type="entry name" value="DNA2/NAM7 HELICASE FAMILY"/>
    <property type="match status" value="1"/>
</dbReference>
<evidence type="ECO:0000256" key="6">
    <source>
        <dbReference type="ARBA" id="ARBA00022833"/>
    </source>
</evidence>
<dbReference type="InterPro" id="IPR027417">
    <property type="entry name" value="P-loop_NTPase"/>
</dbReference>
<name>A0A1K0GZF4_9BASI</name>
<keyword evidence="3 8" id="KW-0479">Metal-binding</keyword>
<feature type="domain" description="C3H1-type" evidence="10">
    <location>
        <begin position="2"/>
        <end position="29"/>
    </location>
</feature>
<accession>A0A1K0GZF4</accession>
<evidence type="ECO:0000256" key="7">
    <source>
        <dbReference type="ARBA" id="ARBA00022859"/>
    </source>
</evidence>
<protein>
    <submittedName>
        <fullName evidence="12">Related to NF-X1 finger and helicase domain protein</fullName>
    </submittedName>
</protein>
<evidence type="ECO:0000256" key="4">
    <source>
        <dbReference type="ARBA" id="ARBA00022737"/>
    </source>
</evidence>
<gene>
    <name evidence="12" type="ORF">UBRO_13173</name>
</gene>
<dbReference type="InterPro" id="IPR041677">
    <property type="entry name" value="DNA2/NAM7_AAA_11"/>
</dbReference>
<keyword evidence="12" id="KW-0547">Nucleotide-binding</keyword>
<evidence type="ECO:0000256" key="5">
    <source>
        <dbReference type="ARBA" id="ARBA00022771"/>
    </source>
</evidence>
<dbReference type="Gene3D" id="3.40.50.300">
    <property type="entry name" value="P-loop containing nucleotide triphosphate hydrolases"/>
    <property type="match status" value="2"/>
</dbReference>
<dbReference type="InterPro" id="IPR045055">
    <property type="entry name" value="DNA2/NAM7-like"/>
</dbReference>
<dbReference type="GO" id="GO:0002376">
    <property type="term" value="P:immune system process"/>
    <property type="evidence" value="ECO:0007669"/>
    <property type="project" value="UniProtKB-KW"/>
</dbReference>
<feature type="region of interest" description="Disordered" evidence="9">
    <location>
        <begin position="1092"/>
        <end position="1116"/>
    </location>
</feature>
<dbReference type="InterPro" id="IPR047187">
    <property type="entry name" value="SF1_C_Upf1"/>
</dbReference>
<dbReference type="GO" id="GO:0005737">
    <property type="term" value="C:cytoplasm"/>
    <property type="evidence" value="ECO:0007669"/>
    <property type="project" value="UniProtKB-SubCell"/>
</dbReference>
<dbReference type="Pfam" id="PF13086">
    <property type="entry name" value="AAA_11"/>
    <property type="match status" value="1"/>
</dbReference>
<keyword evidence="12" id="KW-0378">Hydrolase</keyword>
<dbReference type="Gene3D" id="3.30.1370.210">
    <property type="match status" value="1"/>
</dbReference>
<keyword evidence="12" id="KW-0067">ATP-binding</keyword>
<dbReference type="CDD" id="cd17936">
    <property type="entry name" value="EEXXEc_NFX1"/>
    <property type="match status" value="1"/>
</dbReference>
<dbReference type="SUPFAM" id="SSF52540">
    <property type="entry name" value="P-loop containing nucleoside triphosphate hydrolases"/>
    <property type="match status" value="1"/>
</dbReference>
<dbReference type="Pfam" id="PF00642">
    <property type="entry name" value="zf-CCCH"/>
    <property type="match status" value="2"/>
</dbReference>
<sequence>MDKLKQPCPFFRRGTCRFGDACKYSHTTSPHEPHDSGSVQKLPCYAFARGACRYGNRCKFLHDPLAWQENGLNGKQSEQAPQPTGPTAYDKFVQWRYHVKKEKRDINMAQPLGRRFAGFIQQALALLDDANTMQEIITTLSNEGGLALLGEILNADFALLEDDAMRNSFRTELLPFLRIIAHDQVLSSSVLEARLGTLLNYLYGINGKRSVAVFTAAIRGLTYEELSQAEFEPCLISLSAVLEVNGSAQVNDDLRSSAETIIALAKDCPLSGNALKYYKKMCLRLGLGENIGAAPNKSKHDHTRRKPTFELLILPTMGEILGDRAEYSPRSDPSTWHLQGAAGLLDRQFRLIREDIVGQLRDAARVELNRIQDPFEQTGASKHAGARTYSYRNVRLIDVEMDPQKGLLCVLEFDQPRELINKSQSQREWWAESGRLAPEALIMLLGSDQIAVFLTVLAATFPSEASNKSERSIEKLYPRAGDQRTANVVVQLVNHTDADIETLLFHSALGYKESHKNLSFSLLEFPGVLLPAFRHTLEALQHMTLSEDLPFAELLAPTADSQHGTQVEAPAYTKRQGFSFDLSTLSTKHENETITLDVNSPMQADLLSAQTTLDHSQAEALISTLCRSVALIQGPPGTGKSYTGVALMKVLMENKKAAKLGPVLCVTFTNHALDQILEHLVDAGVDQVIRIGSRSKSERLSALNLRAVAQKEPWTKLEARERWQHKQNVDHFRTLASEGLRELQDFSEALVLTYLKDRYPRYHAQLVGPEIDEDGFELVQNKRAAVGIAPWLQGAPRFSPMPGGNHTHDIFSLSVAERQRLYSHWAEEILDPIQRSLLANLKAYEDAKAGSNKIRAEVDHRVLEGANVIGVTTSGLARNLDLLRRLNSKVLVVEEAGEVLEAHLLTAMLPSIEHAILIGDHQQLRPKAQNYELSVDNPCSQVKMDITLFERLVHPNENENRAVPFVTLEIQRRMHPFISTLIRSTLYPDLQDDPAVAKYPEVSGMRRRLFWLDHREAEDSGKDRSDSTSHTNRYEVDMMFALVRHLVRQGVYRPSDIAVLTPYLGQLRKLRRSLSSFAEVIINDRDIDEMALNSDGEDDDEVQGASSGVTKARQPPRLGVHKSTLLQALRLATVDNFQARHMPIFLPMWSDVLEMLNKDGNLGPHLELCCPRHPETPLQITTPDDFSIVSPEAGCDLLCGQRLPCGHSCVNKCHSDGMHQSTYCLKPCNRAKEGCSHNCQYVCGQQCDENCTIQVSNIDVELPCGHHVSKLPCWQYQDPSQAVCRAPVERIVPGRDHKVTLPCCIDVRAGDYVCLARCGSLQPCGHACGERCCKCRPRILGEIEKEKHGQCQQPCKRDYSSCKHSCSAPCHGDDACPLCSERCDCPSVCGADCPPATSCHICSSDDVKALQADLIMFTTYGEIDISEKPCMFLPCGHIFTVESLDGVMAMADYYELDSLTGAPIALKGIVAAFSQEEMKTCPTCRASLRLLPRYGRIVRRALLDQSTKKFIAWAHRRYRQFAKLMQFAQGRLIDTRSDVHLRYSGEIVLARKRHVEVLNELNALSGRYRGLAYLRRKLDEFLKQTEAEEQPFRRVYNIVETLRRRRLEDGHTIDAFEYDEDILQTHGALLAMSLAIRCEIIAVVDFIAVYYAQPNNEGCSLTLDFSGDHERCEVIIEQAESTNNILQQTEAHIFWAQLAGLECEVMEKGETDGFYDEIRLVASSHLDSARELCETYPGQTRSVVDEVREVRRLLDQGGYESQMRMVVSAMSKEFSGTGHWYRCANGHPFTVGECGLPMEATRCPQCNAPIGGQNHTPAAGVQGVEDIERQFGNLSVAE</sequence>
<dbReference type="CDD" id="cd06008">
    <property type="entry name" value="NF-X1-zinc-finger"/>
    <property type="match status" value="1"/>
</dbReference>
<dbReference type="PROSITE" id="PS51981">
    <property type="entry name" value="ZF_RZ"/>
    <property type="match status" value="1"/>
</dbReference>
<dbReference type="EMBL" id="LT558139">
    <property type="protein sequence ID" value="SAM86439.1"/>
    <property type="molecule type" value="Genomic_DNA"/>
</dbReference>
<dbReference type="SMART" id="SM00356">
    <property type="entry name" value="ZnF_C3H1"/>
    <property type="match status" value="2"/>
</dbReference>
<dbReference type="GO" id="GO:0004386">
    <property type="term" value="F:helicase activity"/>
    <property type="evidence" value="ECO:0007669"/>
    <property type="project" value="UniProtKB-KW"/>
</dbReference>
<dbReference type="Pfam" id="PF13087">
    <property type="entry name" value="AAA_12"/>
    <property type="match status" value="1"/>
</dbReference>
<keyword evidence="7" id="KW-0391">Immunity</keyword>
<dbReference type="GO" id="GO:0008270">
    <property type="term" value="F:zinc ion binding"/>
    <property type="evidence" value="ECO:0007669"/>
    <property type="project" value="UniProtKB-KW"/>
</dbReference>
<dbReference type="PANTHER" id="PTHR10887:SF445">
    <property type="entry name" value="NFX1-TYPE ZINC FINGER-CONTAINING PROTEIN 1"/>
    <property type="match status" value="1"/>
</dbReference>
<evidence type="ECO:0000256" key="2">
    <source>
        <dbReference type="ARBA" id="ARBA00022490"/>
    </source>
</evidence>
<dbReference type="Pfam" id="PF20173">
    <property type="entry name" value="ZnF_RZ-type"/>
    <property type="match status" value="1"/>
</dbReference>
<dbReference type="InterPro" id="IPR000967">
    <property type="entry name" value="Znf_NFX1"/>
</dbReference>
<feature type="domain" description="RZ-type" evidence="11">
    <location>
        <begin position="1758"/>
        <end position="1830"/>
    </location>
</feature>